<dbReference type="SMART" id="SM00642">
    <property type="entry name" value="Aamy"/>
    <property type="match status" value="1"/>
</dbReference>
<evidence type="ECO:0000256" key="7">
    <source>
        <dbReference type="ARBA" id="ARBA00022801"/>
    </source>
</evidence>
<evidence type="ECO:0000256" key="2">
    <source>
        <dbReference type="ARBA" id="ARBA00005199"/>
    </source>
</evidence>
<organism evidence="16 17">
    <name type="scientific">Thioclava sediminum</name>
    <dbReference type="NCBI Taxonomy" id="1915319"/>
    <lineage>
        <taxon>Bacteria</taxon>
        <taxon>Pseudomonadati</taxon>
        <taxon>Pseudomonadota</taxon>
        <taxon>Alphaproteobacteria</taxon>
        <taxon>Rhodobacterales</taxon>
        <taxon>Paracoccaceae</taxon>
        <taxon>Thioclava</taxon>
    </lineage>
</organism>
<comment type="similarity">
    <text evidence="3 14">Belongs to the glycosyl hydrolase 13 family.</text>
</comment>
<dbReference type="NCBIfam" id="TIGR02402">
    <property type="entry name" value="trehalose_TreZ"/>
    <property type="match status" value="1"/>
</dbReference>
<dbReference type="PIRSF" id="PIRSF006337">
    <property type="entry name" value="Trehalose_TreZ"/>
    <property type="match status" value="1"/>
</dbReference>
<dbReference type="Pfam" id="PF00128">
    <property type="entry name" value="Alpha-amylase"/>
    <property type="match status" value="1"/>
</dbReference>
<dbReference type="InterPro" id="IPR014756">
    <property type="entry name" value="Ig_E-set"/>
</dbReference>
<feature type="domain" description="Glycosyl hydrolase family 13 catalytic" evidence="15">
    <location>
        <begin position="92"/>
        <end position="450"/>
    </location>
</feature>
<dbReference type="InterPro" id="IPR012768">
    <property type="entry name" value="Trehalose_TreZ"/>
</dbReference>
<dbReference type="EC" id="3.2.1.141" evidence="4 13"/>
<dbReference type="SUPFAM" id="SSF81296">
    <property type="entry name" value="E set domains"/>
    <property type="match status" value="1"/>
</dbReference>
<comment type="caution">
    <text evidence="16">The sequence shown here is derived from an EMBL/GenBank/DDBJ whole genome shotgun (WGS) entry which is preliminary data.</text>
</comment>
<evidence type="ECO:0000256" key="10">
    <source>
        <dbReference type="ARBA" id="ARBA00032057"/>
    </source>
</evidence>
<name>A0ABX3N110_9RHOB</name>
<keyword evidence="17" id="KW-1185">Reference proteome</keyword>
<evidence type="ECO:0000313" key="17">
    <source>
        <dbReference type="Proteomes" id="UP000190787"/>
    </source>
</evidence>
<dbReference type="InterPro" id="IPR004193">
    <property type="entry name" value="Glyco_hydro_13_N"/>
</dbReference>
<evidence type="ECO:0000256" key="9">
    <source>
        <dbReference type="ARBA" id="ARBA00023295"/>
    </source>
</evidence>
<dbReference type="Gene3D" id="2.60.40.10">
    <property type="entry name" value="Immunoglobulins"/>
    <property type="match status" value="1"/>
</dbReference>
<comment type="catalytic activity">
    <reaction evidence="12 14">
        <text>hydrolysis of (1-&gt;4)-alpha-D-glucosidic linkage in 4-alpha-D-[(1-&gt;4)-alpha-D-glucanosyl]n trehalose to yield trehalose and (1-&gt;4)-alpha-D-glucan.</text>
        <dbReference type="EC" id="3.2.1.141"/>
    </reaction>
</comment>
<dbReference type="Gene3D" id="1.10.10.760">
    <property type="entry name" value="E-set domains of sugar-utilizing enzymes"/>
    <property type="match status" value="1"/>
</dbReference>
<sequence>MTAAGDRQPLRWGAHPGTDGDWDFAIWAPAAKRAELVLVGSAHEMGPVGDGGWQASVAARDGLPYAFRLDGTDYPDPAARRQQGDVHGPSLTVDPATFDWGDPWQGRPLDEAVILEIHIGTFTPEGTFTAASERLPELAGLGITAVEIMPVSQFHGAHGWGYDGVLLRAPHPAYGSPDEMRAFIRTAQSHGIMVILDLVLNHFGPFGNYLHAYAPQTFGGEATPWGDAIDFTRPELRALLRDTATGWIDEYRLDGLRLDAVHAIRDPSEPHFLIELLQTIRAQDRGRPIHLILEDERNLPDLRDAGYDAQWNDDWHNALHVALTGETQGYYAAHAADPFGDLARAMVQGQVEEGQTRSDGTKARGAPAAHLPWSAFVNANLTHDQAGNRPEGERLLRLIGDEAGAVIHALVLLMPFTPMLFMGEEVGATAPFPFFADPPPDAVTALRAGRTKELQAIGYDTTAMIDPASPDTPRLCYPYGDTGPRAQEWLRLTRELLSLRRTHVLPLLRSGKSGPGEVTRHGAKAFHARWPFAAGTLDILVSLGAPASNAPRREPALFSMGDPCRDAFAIDVRIE</sequence>
<keyword evidence="6" id="KW-0963">Cytoplasm</keyword>
<proteinExistence type="inferred from homology"/>
<dbReference type="InterPro" id="IPR044901">
    <property type="entry name" value="Trehalose_TreZ_E-set_sf"/>
</dbReference>
<evidence type="ECO:0000256" key="12">
    <source>
        <dbReference type="ARBA" id="ARBA00034013"/>
    </source>
</evidence>
<evidence type="ECO:0000259" key="15">
    <source>
        <dbReference type="SMART" id="SM00642"/>
    </source>
</evidence>
<evidence type="ECO:0000256" key="3">
    <source>
        <dbReference type="ARBA" id="ARBA00008061"/>
    </source>
</evidence>
<comment type="subcellular location">
    <subcellularLocation>
        <location evidence="1">Cytoplasm</location>
    </subcellularLocation>
</comment>
<evidence type="ECO:0000256" key="11">
    <source>
        <dbReference type="ARBA" id="ARBA00033284"/>
    </source>
</evidence>
<evidence type="ECO:0000256" key="1">
    <source>
        <dbReference type="ARBA" id="ARBA00004496"/>
    </source>
</evidence>
<evidence type="ECO:0000256" key="8">
    <source>
        <dbReference type="ARBA" id="ARBA00023277"/>
    </source>
</evidence>
<dbReference type="SUPFAM" id="SSF51445">
    <property type="entry name" value="(Trans)glycosidases"/>
    <property type="match status" value="1"/>
</dbReference>
<dbReference type="CDD" id="cd11325">
    <property type="entry name" value="AmyAc_GTHase"/>
    <property type="match status" value="1"/>
</dbReference>
<dbReference type="PANTHER" id="PTHR43651:SF11">
    <property type="entry name" value="MALTO-OLIGOSYLTREHALOSE TREHALOHYDROLASE"/>
    <property type="match status" value="1"/>
</dbReference>
<dbReference type="InterPro" id="IPR006047">
    <property type="entry name" value="GH13_cat_dom"/>
</dbReference>
<dbReference type="CDD" id="cd02853">
    <property type="entry name" value="E_set_MTHase_like_N"/>
    <property type="match status" value="1"/>
</dbReference>
<evidence type="ECO:0000256" key="4">
    <source>
        <dbReference type="ARBA" id="ARBA00012268"/>
    </source>
</evidence>
<evidence type="ECO:0000256" key="14">
    <source>
        <dbReference type="PIRNR" id="PIRNR006337"/>
    </source>
</evidence>
<evidence type="ECO:0000256" key="5">
    <source>
        <dbReference type="ARBA" id="ARBA00015938"/>
    </source>
</evidence>
<accession>A0ABX3N110</accession>
<dbReference type="Pfam" id="PF02922">
    <property type="entry name" value="CBM_48"/>
    <property type="match status" value="1"/>
</dbReference>
<dbReference type="InterPro" id="IPR017853">
    <property type="entry name" value="GH"/>
</dbReference>
<keyword evidence="9 14" id="KW-0326">Glycosidase</keyword>
<dbReference type="PANTHER" id="PTHR43651">
    <property type="entry name" value="1,4-ALPHA-GLUCAN-BRANCHING ENZYME"/>
    <property type="match status" value="1"/>
</dbReference>
<dbReference type="Proteomes" id="UP000190787">
    <property type="component" value="Unassembled WGS sequence"/>
</dbReference>
<evidence type="ECO:0000313" key="16">
    <source>
        <dbReference type="EMBL" id="OOY25646.1"/>
    </source>
</evidence>
<dbReference type="RefSeq" id="WP_078604069.1">
    <property type="nucleotide sequence ID" value="NZ_MPZV01000001.1"/>
</dbReference>
<keyword evidence="8" id="KW-0119">Carbohydrate metabolism</keyword>
<reference evidence="16 17" key="1">
    <citation type="submission" date="2016-11" db="EMBL/GenBank/DDBJ databases">
        <title>A multilocus sequence analysis scheme for characterization of bacteria in the genus Thioclava.</title>
        <authorList>
            <person name="Liu Y."/>
            <person name="Shao Z."/>
        </authorList>
    </citation>
    <scope>NUCLEOTIDE SEQUENCE [LARGE SCALE GENOMIC DNA]</scope>
    <source>
        <strain evidence="16 17">TAW-CT134</strain>
    </source>
</reference>
<comment type="pathway">
    <text evidence="2 14">Glycan biosynthesis; trehalose biosynthesis.</text>
</comment>
<protein>
    <recommendedName>
        <fullName evidence="5 13">Malto-oligosyltrehalose trehalohydrolase</fullName>
        <shortName evidence="14">MTHase</shortName>
        <ecNumber evidence="4 13">3.2.1.141</ecNumber>
    </recommendedName>
    <alternativeName>
        <fullName evidence="11 14">4-alpha-D-((1-&gt;4)-alpha-D-glucano)trehalose trehalohydrolase</fullName>
    </alternativeName>
    <alternativeName>
        <fullName evidence="10 14">Maltooligosyl trehalose trehalohydrolase</fullName>
    </alternativeName>
</protein>
<gene>
    <name evidence="16" type="ORF">BMI91_04380</name>
</gene>
<dbReference type="InterPro" id="IPR013783">
    <property type="entry name" value="Ig-like_fold"/>
</dbReference>
<keyword evidence="7 14" id="KW-0378">Hydrolase</keyword>
<dbReference type="Gene3D" id="3.20.20.80">
    <property type="entry name" value="Glycosidases"/>
    <property type="match status" value="1"/>
</dbReference>
<evidence type="ECO:0000256" key="13">
    <source>
        <dbReference type="NCBIfam" id="TIGR02402"/>
    </source>
</evidence>
<dbReference type="EMBL" id="MPZV01000001">
    <property type="protein sequence ID" value="OOY25646.1"/>
    <property type="molecule type" value="Genomic_DNA"/>
</dbReference>
<evidence type="ECO:0000256" key="6">
    <source>
        <dbReference type="ARBA" id="ARBA00022490"/>
    </source>
</evidence>